<reference evidence="1 2" key="1">
    <citation type="submission" date="2017-11" db="EMBL/GenBank/DDBJ databases">
        <title>Genome sequence of Lysinibacillus sphaericus, a lignin-degrading bacteria isolated from municipal solid waste soil.</title>
        <authorList>
            <person name="Persinoti G.F."/>
            <person name="Paixao D.A."/>
            <person name="Bugg T.D."/>
            <person name="Squina F.M."/>
        </authorList>
    </citation>
    <scope>NUCLEOTIDE SEQUENCE [LARGE SCALE GENOMIC DNA]</scope>
    <source>
        <strain evidence="1 2">A1</strain>
    </source>
</reference>
<dbReference type="Proteomes" id="UP000237319">
    <property type="component" value="Unassembled WGS sequence"/>
</dbReference>
<organism evidence="1 2">
    <name type="scientific">Lysinibacillus sphaericus</name>
    <name type="common">Bacillus sphaericus</name>
    <dbReference type="NCBI Taxonomy" id="1421"/>
    <lineage>
        <taxon>Bacteria</taxon>
        <taxon>Bacillati</taxon>
        <taxon>Bacillota</taxon>
        <taxon>Bacilli</taxon>
        <taxon>Bacillales</taxon>
        <taxon>Bacillaceae</taxon>
        <taxon>Lysinibacillus</taxon>
    </lineage>
</organism>
<proteinExistence type="predicted"/>
<evidence type="ECO:0000313" key="1">
    <source>
        <dbReference type="EMBL" id="POZ57511.1"/>
    </source>
</evidence>
<accession>A0A2S5D383</accession>
<dbReference type="RefSeq" id="WP_103977245.1">
    <property type="nucleotide sequence ID" value="NZ_CP194323.1"/>
</dbReference>
<protein>
    <submittedName>
        <fullName evidence="1">Uncharacterized protein</fullName>
    </submittedName>
</protein>
<name>A0A2S5D383_LYSSH</name>
<gene>
    <name evidence="1" type="ORF">LYSIN_02295</name>
</gene>
<sequence length="58" mass="7064">MLEIVQYINKNRNILDLLKEKRVSLLNVNELEQNLILESFEHGEKKTLKDSYLMYWRP</sequence>
<keyword evidence="2" id="KW-1185">Reference proteome</keyword>
<dbReference type="AlphaFoldDB" id="A0A2S5D383"/>
<evidence type="ECO:0000313" key="2">
    <source>
        <dbReference type="Proteomes" id="UP000237319"/>
    </source>
</evidence>
<comment type="caution">
    <text evidence="1">The sequence shown here is derived from an EMBL/GenBank/DDBJ whole genome shotgun (WGS) entry which is preliminary data.</text>
</comment>
<dbReference type="EMBL" id="PGLV01000001">
    <property type="protein sequence ID" value="POZ57511.1"/>
    <property type="molecule type" value="Genomic_DNA"/>
</dbReference>